<reference evidence="6 7" key="1">
    <citation type="submission" date="2019-07" db="EMBL/GenBank/DDBJ databases">
        <title>Full genome sequence of Humibacter sp. WJ7-1.</title>
        <authorList>
            <person name="Im W.-T."/>
        </authorList>
    </citation>
    <scope>NUCLEOTIDE SEQUENCE [LARGE SCALE GENOMIC DNA]</scope>
    <source>
        <strain evidence="6 7">WJ7-1</strain>
    </source>
</reference>
<gene>
    <name evidence="6" type="ORF">FPZ11_14785</name>
</gene>
<dbReference type="Gene3D" id="3.40.50.300">
    <property type="entry name" value="P-loop containing nucleotide triphosphate hydrolases"/>
    <property type="match status" value="1"/>
</dbReference>
<organism evidence="6 7">
    <name type="scientific">Humibacter ginsenosidimutans</name>
    <dbReference type="NCBI Taxonomy" id="2599293"/>
    <lineage>
        <taxon>Bacteria</taxon>
        <taxon>Bacillati</taxon>
        <taxon>Actinomycetota</taxon>
        <taxon>Actinomycetes</taxon>
        <taxon>Micrococcales</taxon>
        <taxon>Microbacteriaceae</taxon>
        <taxon>Humibacter</taxon>
    </lineage>
</organism>
<feature type="domain" description="ABC transporter" evidence="5">
    <location>
        <begin position="1"/>
        <end position="206"/>
    </location>
</feature>
<keyword evidence="3" id="KW-0547">Nucleotide-binding</keyword>
<dbReference type="SMART" id="SM00382">
    <property type="entry name" value="AAA"/>
    <property type="match status" value="1"/>
</dbReference>
<dbReference type="InterPro" id="IPR003593">
    <property type="entry name" value="AAA+_ATPase"/>
</dbReference>
<evidence type="ECO:0000313" key="6">
    <source>
        <dbReference type="EMBL" id="QDZ15869.1"/>
    </source>
</evidence>
<dbReference type="GO" id="GO:0005886">
    <property type="term" value="C:plasma membrane"/>
    <property type="evidence" value="ECO:0007669"/>
    <property type="project" value="TreeGrafter"/>
</dbReference>
<keyword evidence="2" id="KW-0813">Transport</keyword>
<dbReference type="PANTHER" id="PTHR24220">
    <property type="entry name" value="IMPORT ATP-BINDING PROTEIN"/>
    <property type="match status" value="1"/>
</dbReference>
<evidence type="ECO:0000256" key="4">
    <source>
        <dbReference type="ARBA" id="ARBA00022840"/>
    </source>
</evidence>
<dbReference type="InterPro" id="IPR027417">
    <property type="entry name" value="P-loop_NTPase"/>
</dbReference>
<dbReference type="OrthoDB" id="9802264at2"/>
<dbReference type="InterPro" id="IPR017871">
    <property type="entry name" value="ABC_transporter-like_CS"/>
</dbReference>
<dbReference type="KEGG" id="huw:FPZ11_14785"/>
<dbReference type="InterPro" id="IPR003439">
    <property type="entry name" value="ABC_transporter-like_ATP-bd"/>
</dbReference>
<proteinExistence type="inferred from homology"/>
<dbReference type="PROSITE" id="PS50893">
    <property type="entry name" value="ABC_TRANSPORTER_2"/>
    <property type="match status" value="1"/>
</dbReference>
<dbReference type="PANTHER" id="PTHR24220:SF689">
    <property type="entry name" value="LIPOPROTEIN-RELEASING SYSTEM ATP-BINDING PROTEIN LOLD"/>
    <property type="match status" value="1"/>
</dbReference>
<evidence type="ECO:0000313" key="7">
    <source>
        <dbReference type="Proteomes" id="UP000320216"/>
    </source>
</evidence>
<keyword evidence="4 6" id="KW-0067">ATP-binding</keyword>
<dbReference type="GO" id="GO:0005524">
    <property type="term" value="F:ATP binding"/>
    <property type="evidence" value="ECO:0007669"/>
    <property type="project" value="UniProtKB-KW"/>
</dbReference>
<dbReference type="GO" id="GO:0016887">
    <property type="term" value="F:ATP hydrolysis activity"/>
    <property type="evidence" value="ECO:0007669"/>
    <property type="project" value="InterPro"/>
</dbReference>
<accession>A0A5B8M6V4</accession>
<dbReference type="EMBL" id="CP042305">
    <property type="protein sequence ID" value="QDZ15869.1"/>
    <property type="molecule type" value="Genomic_DNA"/>
</dbReference>
<comment type="similarity">
    <text evidence="1">Belongs to the ABC transporter superfamily.</text>
</comment>
<keyword evidence="7" id="KW-1185">Reference proteome</keyword>
<dbReference type="GO" id="GO:0022857">
    <property type="term" value="F:transmembrane transporter activity"/>
    <property type="evidence" value="ECO:0007669"/>
    <property type="project" value="TreeGrafter"/>
</dbReference>
<sequence>MNLFIEPGSMVSIMGRSGTGKSTLLSVAGLLEPLDGGTLNFLGNDVTRLGRSAERLRRMNIAYVFQRFALFQDLSALENISTPLRHIRKRSGRSVRARSADALDLVGLSDKAHLRPSKLSGGEQQRIAIARALVCEPRLILADEPTGSLDPDTGGLIIRLLRDWARDSGASLIVVTHDHDVARQAERRYMLHGGILHLAEGSSSER</sequence>
<dbReference type="InterPro" id="IPR015854">
    <property type="entry name" value="ABC_transpr_LolD-like"/>
</dbReference>
<evidence type="ECO:0000256" key="2">
    <source>
        <dbReference type="ARBA" id="ARBA00022448"/>
    </source>
</evidence>
<dbReference type="AlphaFoldDB" id="A0A5B8M6V4"/>
<evidence type="ECO:0000259" key="5">
    <source>
        <dbReference type="PROSITE" id="PS50893"/>
    </source>
</evidence>
<protein>
    <submittedName>
        <fullName evidence="6">ABC transporter ATP-binding protein</fullName>
    </submittedName>
</protein>
<dbReference type="SUPFAM" id="SSF52540">
    <property type="entry name" value="P-loop containing nucleoside triphosphate hydrolases"/>
    <property type="match status" value="1"/>
</dbReference>
<name>A0A5B8M6V4_9MICO</name>
<dbReference type="PROSITE" id="PS00211">
    <property type="entry name" value="ABC_TRANSPORTER_1"/>
    <property type="match status" value="1"/>
</dbReference>
<dbReference type="Proteomes" id="UP000320216">
    <property type="component" value="Chromosome"/>
</dbReference>
<dbReference type="InterPro" id="IPR017911">
    <property type="entry name" value="MacB-like_ATP-bd"/>
</dbReference>
<evidence type="ECO:0000256" key="3">
    <source>
        <dbReference type="ARBA" id="ARBA00022741"/>
    </source>
</evidence>
<dbReference type="Pfam" id="PF00005">
    <property type="entry name" value="ABC_tran"/>
    <property type="match status" value="1"/>
</dbReference>
<dbReference type="CDD" id="cd03255">
    <property type="entry name" value="ABC_MJ0796_LolCDE_FtsE"/>
    <property type="match status" value="1"/>
</dbReference>
<evidence type="ECO:0000256" key="1">
    <source>
        <dbReference type="ARBA" id="ARBA00005417"/>
    </source>
</evidence>